<dbReference type="Gene3D" id="3.40.50.1820">
    <property type="entry name" value="alpha/beta hydrolase"/>
    <property type="match status" value="1"/>
</dbReference>
<organism evidence="3 4">
    <name type="scientific">Diaporthe australafricana</name>
    <dbReference type="NCBI Taxonomy" id="127596"/>
    <lineage>
        <taxon>Eukaryota</taxon>
        <taxon>Fungi</taxon>
        <taxon>Dikarya</taxon>
        <taxon>Ascomycota</taxon>
        <taxon>Pezizomycotina</taxon>
        <taxon>Sordariomycetes</taxon>
        <taxon>Sordariomycetidae</taxon>
        <taxon>Diaporthales</taxon>
        <taxon>Diaporthaceae</taxon>
        <taxon>Diaporthe</taxon>
    </lineage>
</organism>
<feature type="signal peptide" evidence="2">
    <location>
        <begin position="1"/>
        <end position="23"/>
    </location>
</feature>
<comment type="caution">
    <text evidence="3">The sequence shown here is derived from an EMBL/GenBank/DDBJ whole genome shotgun (WGS) entry which is preliminary data.</text>
</comment>
<dbReference type="InterPro" id="IPR050228">
    <property type="entry name" value="Carboxylesterase_BioH"/>
</dbReference>
<reference evidence="3 4" key="1">
    <citation type="journal article" date="2024" name="IMA Fungus">
        <title>IMA Genome - F19 : A genome assembly and annotation guide to empower mycologists, including annotated draft genome sequences of Ceratocystis pirilliformis, Diaporthe australafricana, Fusarium ophioides, Paecilomyces lecythidis, and Sporothrix stenoceras.</title>
        <authorList>
            <person name="Aylward J."/>
            <person name="Wilson A.M."/>
            <person name="Visagie C.M."/>
            <person name="Spraker J."/>
            <person name="Barnes I."/>
            <person name="Buitendag C."/>
            <person name="Ceriani C."/>
            <person name="Del Mar Angel L."/>
            <person name="du Plessis D."/>
            <person name="Fuchs T."/>
            <person name="Gasser K."/>
            <person name="Kramer D."/>
            <person name="Li W."/>
            <person name="Munsamy K."/>
            <person name="Piso A."/>
            <person name="Price J.L."/>
            <person name="Sonnekus B."/>
            <person name="Thomas C."/>
            <person name="van der Nest A."/>
            <person name="van Dijk A."/>
            <person name="van Heerden A."/>
            <person name="van Vuuren N."/>
            <person name="Yilmaz N."/>
            <person name="Duong T.A."/>
            <person name="van der Merwe N.A."/>
            <person name="Wingfield M.J."/>
            <person name="Wingfield B.D."/>
        </authorList>
    </citation>
    <scope>NUCLEOTIDE SEQUENCE [LARGE SCALE GENOMIC DNA]</scope>
    <source>
        <strain evidence="3 4">CMW 18300</strain>
    </source>
</reference>
<proteinExistence type="predicted"/>
<dbReference type="InterPro" id="IPR029058">
    <property type="entry name" value="AB_hydrolase_fold"/>
</dbReference>
<evidence type="ECO:0000313" key="3">
    <source>
        <dbReference type="EMBL" id="KAL1877042.1"/>
    </source>
</evidence>
<evidence type="ECO:0000313" key="4">
    <source>
        <dbReference type="Proteomes" id="UP001583177"/>
    </source>
</evidence>
<dbReference type="PANTHER" id="PTHR43194">
    <property type="entry name" value="HYDROLASE ALPHA/BETA FOLD FAMILY"/>
    <property type="match status" value="1"/>
</dbReference>
<keyword evidence="4" id="KW-1185">Reference proteome</keyword>
<evidence type="ECO:0008006" key="5">
    <source>
        <dbReference type="Google" id="ProtNLM"/>
    </source>
</evidence>
<accession>A0ABR3XN94</accession>
<dbReference type="CDD" id="cd12809">
    <property type="entry name" value="Esterase_713_like-2"/>
    <property type="match status" value="1"/>
</dbReference>
<keyword evidence="2" id="KW-0732">Signal</keyword>
<dbReference type="PANTHER" id="PTHR43194:SF4">
    <property type="entry name" value="AB HYDROLASE-1 DOMAIN-CONTAINING PROTEIN"/>
    <property type="match status" value="1"/>
</dbReference>
<gene>
    <name evidence="3" type="ORF">Daus18300_002652</name>
</gene>
<evidence type="ECO:0000256" key="1">
    <source>
        <dbReference type="SAM" id="MobiDB-lite"/>
    </source>
</evidence>
<dbReference type="EMBL" id="JAWRVE010000015">
    <property type="protein sequence ID" value="KAL1877042.1"/>
    <property type="molecule type" value="Genomic_DNA"/>
</dbReference>
<dbReference type="SUPFAM" id="SSF53474">
    <property type="entry name" value="alpha/beta-Hydrolases"/>
    <property type="match status" value="1"/>
</dbReference>
<sequence>MAYHSLGSLLGSALVLLVGGSLAAASSGQHSRLLAGRSDNSTADCTGVLALSPRCSSNQVPYARDIFYVGGRYIQDASGNRTTDQLYVEKLTPDAVTQPKPVVFFHGGGTSGVSWLNTPDNRKGFASYFVEQGYQVYVVDQTSVGRSTQTDLDSFPMSAGTTAENTEKSFSGPQHFPDLYPQAVLHTQFPGTGLRGDPVFEQFQRAVIPYSTNSTAVANVMRESGCELLSIIGPAYLVSHSAGSIYPILMSNDCGDHVAGNINFESATTPFFFPSTGSLSGIVTRAWGLSDVPIDYEPAISDPSELVQVEVGNDTLAHRSCHLQVEPARQLPKISAVKYLLITSEASVHVTYDHCTIQYLRQVGGSPEWIRLADRGIHGNGHFMHLELNNLEIAAMVDEWISGNEKNTTLTRRWTH</sequence>
<evidence type="ECO:0000256" key="2">
    <source>
        <dbReference type="SAM" id="SignalP"/>
    </source>
</evidence>
<feature type="region of interest" description="Disordered" evidence="1">
    <location>
        <begin position="149"/>
        <end position="170"/>
    </location>
</feature>
<dbReference type="Proteomes" id="UP001583177">
    <property type="component" value="Unassembled WGS sequence"/>
</dbReference>
<name>A0ABR3XN94_9PEZI</name>
<feature type="chain" id="PRO_5045516786" description="AB hydrolase-1 domain-containing protein" evidence="2">
    <location>
        <begin position="24"/>
        <end position="416"/>
    </location>
</feature>
<protein>
    <recommendedName>
        <fullName evidence="5">AB hydrolase-1 domain-containing protein</fullName>
    </recommendedName>
</protein>
<feature type="compositionally biased region" description="Polar residues" evidence="1">
    <location>
        <begin position="159"/>
        <end position="170"/>
    </location>
</feature>